<proteinExistence type="predicted"/>
<dbReference type="PROSITE" id="PS51318">
    <property type="entry name" value="TAT"/>
    <property type="match status" value="1"/>
</dbReference>
<evidence type="ECO:0000313" key="3">
    <source>
        <dbReference type="Proteomes" id="UP000045545"/>
    </source>
</evidence>
<keyword evidence="3" id="KW-1185">Reference proteome</keyword>
<protein>
    <submittedName>
        <fullName evidence="2">Iron hydrogenase, small subunit</fullName>
    </submittedName>
</protein>
<dbReference type="Pfam" id="PF02256">
    <property type="entry name" value="Fe_hyd_SSU"/>
    <property type="match status" value="1"/>
</dbReference>
<dbReference type="GO" id="GO:0042597">
    <property type="term" value="C:periplasmic space"/>
    <property type="evidence" value="ECO:0007669"/>
    <property type="project" value="InterPro"/>
</dbReference>
<dbReference type="GO" id="GO:0009055">
    <property type="term" value="F:electron transfer activity"/>
    <property type="evidence" value="ECO:0007669"/>
    <property type="project" value="InterPro"/>
</dbReference>
<feature type="domain" description="Iron hydrogenase small subunit" evidence="1">
    <location>
        <begin position="41"/>
        <end position="104"/>
    </location>
</feature>
<reference evidence="2 3" key="1">
    <citation type="submission" date="2015-03" db="EMBL/GenBank/DDBJ databases">
        <authorList>
            <person name="Murphy D."/>
        </authorList>
    </citation>
    <scope>NUCLEOTIDE SEQUENCE [LARGE SCALE GENOMIC DNA]</scope>
    <source>
        <strain evidence="2 3">OL-4</strain>
    </source>
</reference>
<dbReference type="SUPFAM" id="SSF48674">
    <property type="entry name" value="Fe-only hydrogenase smaller subunit"/>
    <property type="match status" value="1"/>
</dbReference>
<sequence length="119" mass="13520">MSIFREKGTFTRRQFFKGSGMLAATIVISGVFAKFGYDAWAASDAYIEKRISGLYTLDEKMAIRKSHQNPEILQIYKDFLSPGEVKPVSEKAHHLLHTKYGQDIPELIKELHAHQHDAA</sequence>
<dbReference type="AlphaFoldDB" id="A0A0E3W2W8"/>
<dbReference type="RefSeq" id="WP_046496269.1">
    <property type="nucleotide sequence ID" value="NZ_CGIH01000013.1"/>
</dbReference>
<evidence type="ECO:0000313" key="2">
    <source>
        <dbReference type="EMBL" id="CFX27591.1"/>
    </source>
</evidence>
<dbReference type="SMART" id="SM00902">
    <property type="entry name" value="Fe_hyd_SSU"/>
    <property type="match status" value="1"/>
</dbReference>
<dbReference type="STRING" id="690567.902"/>
<organism evidence="2 3">
    <name type="scientific">Syntrophomonas zehnderi OL-4</name>
    <dbReference type="NCBI Taxonomy" id="690567"/>
    <lineage>
        <taxon>Bacteria</taxon>
        <taxon>Bacillati</taxon>
        <taxon>Bacillota</taxon>
        <taxon>Clostridia</taxon>
        <taxon>Eubacteriales</taxon>
        <taxon>Syntrophomonadaceae</taxon>
        <taxon>Syntrophomonas</taxon>
    </lineage>
</organism>
<dbReference type="InterPro" id="IPR036991">
    <property type="entry name" value="Fe_hydrogenase_ssu_sf"/>
</dbReference>
<dbReference type="EMBL" id="CGIH01000013">
    <property type="protein sequence ID" value="CFX27591.1"/>
    <property type="molecule type" value="Genomic_DNA"/>
</dbReference>
<dbReference type="InterPro" id="IPR008953">
    <property type="entry name" value="Fe_hydrogenase_HydB"/>
</dbReference>
<accession>A0A0E3W2W8</accession>
<dbReference type="OrthoDB" id="5360755at2"/>
<dbReference type="InterPro" id="IPR003149">
    <property type="entry name" value="Fe_hydrogenase_ssu"/>
</dbReference>
<name>A0A0E3W2W8_9FIRM</name>
<dbReference type="GO" id="GO:0051536">
    <property type="term" value="F:iron-sulfur cluster binding"/>
    <property type="evidence" value="ECO:0007669"/>
    <property type="project" value="InterPro"/>
</dbReference>
<evidence type="ECO:0000259" key="1">
    <source>
        <dbReference type="SMART" id="SM00902"/>
    </source>
</evidence>
<dbReference type="GO" id="GO:0005506">
    <property type="term" value="F:iron ion binding"/>
    <property type="evidence" value="ECO:0007669"/>
    <property type="project" value="InterPro"/>
</dbReference>
<dbReference type="Proteomes" id="UP000045545">
    <property type="component" value="Unassembled WGS sequence"/>
</dbReference>
<dbReference type="Gene3D" id="4.10.260.20">
    <property type="entry name" value="Iron hydrogenase, small subunit"/>
    <property type="match status" value="1"/>
</dbReference>
<dbReference type="GO" id="GO:0008901">
    <property type="term" value="F:ferredoxin hydrogenase activity"/>
    <property type="evidence" value="ECO:0007669"/>
    <property type="project" value="InterPro"/>
</dbReference>
<dbReference type="InterPro" id="IPR006311">
    <property type="entry name" value="TAT_signal"/>
</dbReference>
<gene>
    <name evidence="2" type="ORF">902</name>
</gene>